<comment type="similarity">
    <text evidence="2">Belongs to the ABC transporter superfamily.</text>
</comment>
<reference evidence="12" key="2">
    <citation type="journal article" date="2022" name="Nat. Microbiol.">
        <title>A closed Candidatus Odinarchaeum chromosome exposes Asgard archaeal viruses.</title>
        <authorList>
            <person name="Tamarit D."/>
            <person name="Caceres E.F."/>
            <person name="Krupovic M."/>
            <person name="Nijland R."/>
            <person name="Eme L."/>
            <person name="Robinson N.P."/>
            <person name="Ettema T.J.G."/>
        </authorList>
    </citation>
    <scope>NUCLEOTIDE SEQUENCE</scope>
    <source>
        <strain evidence="12">LCB_4</strain>
    </source>
</reference>
<organism evidence="12 13">
    <name type="scientific">Odinarchaeota yellowstonii (strain LCB_4)</name>
    <dbReference type="NCBI Taxonomy" id="1841599"/>
    <lineage>
        <taxon>Archaea</taxon>
        <taxon>Promethearchaeati</taxon>
        <taxon>Candidatus Odinarchaeota</taxon>
        <taxon>Candidatus Odinarchaeia</taxon>
        <taxon>Candidatus Odinarchaeales</taxon>
        <taxon>Candidatus Odinarchaeaceae</taxon>
        <taxon>Candidatus Odinarchaeum</taxon>
    </lineage>
</organism>
<evidence type="ECO:0000259" key="11">
    <source>
        <dbReference type="PROSITE" id="PS50893"/>
    </source>
</evidence>
<evidence type="ECO:0000256" key="8">
    <source>
        <dbReference type="ARBA" id="ARBA00022967"/>
    </source>
</evidence>
<dbReference type="Gene3D" id="3.40.50.300">
    <property type="entry name" value="P-loop containing nucleotide triphosphate hydrolases"/>
    <property type="match status" value="1"/>
</dbReference>
<protein>
    <submittedName>
        <fullName evidence="12">Energy-coupling factor ABC transporter ATP-binding protein</fullName>
    </submittedName>
</protein>
<evidence type="ECO:0000256" key="1">
    <source>
        <dbReference type="ARBA" id="ARBA00004202"/>
    </source>
</evidence>
<dbReference type="AlphaFoldDB" id="A0AAF0D128"/>
<evidence type="ECO:0000256" key="3">
    <source>
        <dbReference type="ARBA" id="ARBA00022448"/>
    </source>
</evidence>
<gene>
    <name evidence="12" type="ORF">OdinLCB4_004505</name>
</gene>
<evidence type="ECO:0000256" key="9">
    <source>
        <dbReference type="ARBA" id="ARBA00023136"/>
    </source>
</evidence>
<dbReference type="PANTHER" id="PTHR43553">
    <property type="entry name" value="HEAVY METAL TRANSPORTER"/>
    <property type="match status" value="1"/>
</dbReference>
<keyword evidence="9" id="KW-0472">Membrane</keyword>
<dbReference type="GO" id="GO:0043190">
    <property type="term" value="C:ATP-binding cassette (ABC) transporter complex"/>
    <property type="evidence" value="ECO:0007669"/>
    <property type="project" value="TreeGrafter"/>
</dbReference>
<dbReference type="EMBL" id="CP091871">
    <property type="protein sequence ID" value="WEU39748.1"/>
    <property type="molecule type" value="Genomic_DNA"/>
</dbReference>
<accession>A0AAF0D128</accession>
<evidence type="ECO:0000256" key="5">
    <source>
        <dbReference type="ARBA" id="ARBA00022737"/>
    </source>
</evidence>
<dbReference type="Pfam" id="PF00005">
    <property type="entry name" value="ABC_tran"/>
    <property type="match status" value="1"/>
</dbReference>
<dbReference type="PROSITE" id="PS00211">
    <property type="entry name" value="ABC_TRANSPORTER_1"/>
    <property type="match status" value="1"/>
</dbReference>
<keyword evidence="5" id="KW-0677">Repeat</keyword>
<reference evidence="12" key="1">
    <citation type="journal article" date="2017" name="Nature">
        <title>Asgard archaea illuminate the origin of eukaryotic cellular complexity.</title>
        <authorList>
            <person name="Zaremba-Niedzwiedzka K."/>
            <person name="Caceres E.F."/>
            <person name="Saw J.H."/>
            <person name="Backstrom D."/>
            <person name="Juzokaite L."/>
            <person name="Vancaester E."/>
            <person name="Seitz K.W."/>
            <person name="Anantharaman K."/>
            <person name="Starnawski P."/>
            <person name="Kjeldsen K.U."/>
            <person name="Scott M.B."/>
            <person name="Nunoura T."/>
            <person name="Banfield J.F."/>
            <person name="Schramm A."/>
            <person name="Baker B.J."/>
            <person name="Spang A."/>
            <person name="Ettema T.J.G."/>
        </authorList>
    </citation>
    <scope>NUCLEOTIDE SEQUENCE</scope>
    <source>
        <strain evidence="12">LCB_4</strain>
    </source>
</reference>
<evidence type="ECO:0000256" key="7">
    <source>
        <dbReference type="ARBA" id="ARBA00022840"/>
    </source>
</evidence>
<evidence type="ECO:0000313" key="13">
    <source>
        <dbReference type="Proteomes" id="UP000186851"/>
    </source>
</evidence>
<keyword evidence="8" id="KW-1278">Translocase</keyword>
<dbReference type="GO" id="GO:0042626">
    <property type="term" value="F:ATPase-coupled transmembrane transporter activity"/>
    <property type="evidence" value="ECO:0007669"/>
    <property type="project" value="TreeGrafter"/>
</dbReference>
<dbReference type="PANTHER" id="PTHR43553:SF23">
    <property type="entry name" value="ABC TRANSPORTER ATP-BINDING COMPONENT"/>
    <property type="match status" value="1"/>
</dbReference>
<dbReference type="InterPro" id="IPR015856">
    <property type="entry name" value="ABC_transpr_CbiO/EcfA_su"/>
</dbReference>
<dbReference type="InterPro" id="IPR017871">
    <property type="entry name" value="ABC_transporter-like_CS"/>
</dbReference>
<name>A0AAF0D128_ODILC</name>
<dbReference type="InterPro" id="IPR003439">
    <property type="entry name" value="ABC_transporter-like_ATP-bd"/>
</dbReference>
<sequence>MPMIEFENVSFKYSDSTNYAIKDINLKIDEGEFVLLTGSTGCGKTTLIRCINGLIPHFHQGVLEGKITVNGYSTIDHTVAFLSTLVGVVFQNPENQLVSLSVLRELAFGPENMGLPREEINRRVLETAEKLKLKHLLDKTPIELSGGEQQRVAIASALTLKPKILLLDEPTANLDPKSAKAIIELLGALNRALNLTIIVIEHRLELLMDYVKRAILMENGRIIADGSPAEVLYSPEAERSGVNIPRLIRVFKKLRGNHLNLRVNPVTIREGVEALRKVSK</sequence>
<comment type="function">
    <text evidence="10">Probably part of an ABC transporter complex. Responsible for energy coupling to the transport system.</text>
</comment>
<dbReference type="Proteomes" id="UP000186851">
    <property type="component" value="Chromosome"/>
</dbReference>
<dbReference type="GO" id="GO:0016887">
    <property type="term" value="F:ATP hydrolysis activity"/>
    <property type="evidence" value="ECO:0007669"/>
    <property type="project" value="InterPro"/>
</dbReference>
<dbReference type="InterPro" id="IPR050095">
    <property type="entry name" value="ECF_ABC_transporter_ATP-bd"/>
</dbReference>
<evidence type="ECO:0000256" key="10">
    <source>
        <dbReference type="ARBA" id="ARBA00025157"/>
    </source>
</evidence>
<dbReference type="SMART" id="SM00382">
    <property type="entry name" value="AAA"/>
    <property type="match status" value="1"/>
</dbReference>
<evidence type="ECO:0000313" key="12">
    <source>
        <dbReference type="EMBL" id="WEU39748.1"/>
    </source>
</evidence>
<evidence type="ECO:0000256" key="2">
    <source>
        <dbReference type="ARBA" id="ARBA00005417"/>
    </source>
</evidence>
<keyword evidence="6" id="KW-0547">Nucleotide-binding</keyword>
<dbReference type="SUPFAM" id="SSF52540">
    <property type="entry name" value="P-loop containing nucleoside triphosphate hydrolases"/>
    <property type="match status" value="1"/>
</dbReference>
<dbReference type="PROSITE" id="PS50893">
    <property type="entry name" value="ABC_TRANSPORTER_2"/>
    <property type="match status" value="1"/>
</dbReference>
<keyword evidence="4" id="KW-1003">Cell membrane</keyword>
<dbReference type="FunFam" id="3.40.50.300:FF:000224">
    <property type="entry name" value="Energy-coupling factor transporter ATP-binding protein EcfA"/>
    <property type="match status" value="1"/>
</dbReference>
<keyword evidence="7 12" id="KW-0067">ATP-binding</keyword>
<proteinExistence type="inferred from homology"/>
<dbReference type="KEGG" id="oyw:OdinLCB4_004505"/>
<comment type="subcellular location">
    <subcellularLocation>
        <location evidence="1">Cell membrane</location>
        <topology evidence="1">Peripheral membrane protein</topology>
    </subcellularLocation>
</comment>
<dbReference type="GO" id="GO:0005524">
    <property type="term" value="F:ATP binding"/>
    <property type="evidence" value="ECO:0007669"/>
    <property type="project" value="UniProtKB-KW"/>
</dbReference>
<evidence type="ECO:0000256" key="6">
    <source>
        <dbReference type="ARBA" id="ARBA00022741"/>
    </source>
</evidence>
<feature type="domain" description="ABC transporter" evidence="11">
    <location>
        <begin position="4"/>
        <end position="244"/>
    </location>
</feature>
<keyword evidence="3" id="KW-0813">Transport</keyword>
<dbReference type="InterPro" id="IPR027417">
    <property type="entry name" value="P-loop_NTPase"/>
</dbReference>
<dbReference type="CDD" id="cd03225">
    <property type="entry name" value="ABC_cobalt_CbiO_domain1"/>
    <property type="match status" value="1"/>
</dbReference>
<evidence type="ECO:0000256" key="4">
    <source>
        <dbReference type="ARBA" id="ARBA00022475"/>
    </source>
</evidence>
<dbReference type="InterPro" id="IPR003593">
    <property type="entry name" value="AAA+_ATPase"/>
</dbReference>